<dbReference type="PANTHER" id="PTHR35146">
    <property type="entry name" value="UPF0178 PROTEIN YAII"/>
    <property type="match status" value="1"/>
</dbReference>
<evidence type="ECO:0000313" key="4">
    <source>
        <dbReference type="Proteomes" id="UP001279681"/>
    </source>
</evidence>
<dbReference type="PANTHER" id="PTHR35146:SF1">
    <property type="entry name" value="UPF0178 PROTEIN YAII"/>
    <property type="match status" value="1"/>
</dbReference>
<dbReference type="Pfam" id="PF02639">
    <property type="entry name" value="DUF188"/>
    <property type="match status" value="1"/>
</dbReference>
<gene>
    <name evidence="3" type="ORF">RFV38_06480</name>
</gene>
<evidence type="ECO:0000256" key="2">
    <source>
        <dbReference type="HAMAP-Rule" id="MF_00489"/>
    </source>
</evidence>
<dbReference type="RefSeq" id="WP_320313542.1">
    <property type="nucleotide sequence ID" value="NZ_JAVIKH010000007.1"/>
</dbReference>
<accession>A0ABU4W9D1</accession>
<dbReference type="NCBIfam" id="NF001095">
    <property type="entry name" value="PRK00124.1"/>
    <property type="match status" value="1"/>
</dbReference>
<dbReference type="EMBL" id="JAVIKH010000007">
    <property type="protein sequence ID" value="MDX8336138.1"/>
    <property type="molecule type" value="Genomic_DNA"/>
</dbReference>
<protein>
    <recommendedName>
        <fullName evidence="2">UPF0178 protein RFV38_06480</fullName>
    </recommendedName>
</protein>
<evidence type="ECO:0000313" key="3">
    <source>
        <dbReference type="EMBL" id="MDX8336138.1"/>
    </source>
</evidence>
<sequence length="149" mass="16766">MKIIIDADACPVTDIVVGIAQEKNIECIIICDDAHKIVRDKIETIVVPNGADAVDFAIISKTEKEDIIVTQDYGLASIILSKDAYAINQDGLIYNKFNIENLLFTRHISQKMRNSGKRTKGPKKRNISQDESFKKNFLNLLVKITNVKF</sequence>
<reference evidence="4" key="1">
    <citation type="submission" date="2023-07" db="EMBL/GenBank/DDBJ databases">
        <authorList>
            <person name="Colorado M.A."/>
            <person name="Villamil L.M."/>
            <person name="Melo J.F."/>
            <person name="Rodriguez J.A."/>
            <person name="Ruiz R.Y."/>
        </authorList>
    </citation>
    <scope>NUCLEOTIDE SEQUENCE [LARGE SCALE GENOMIC DNA]</scope>
    <source>
        <strain evidence="4">C33</strain>
    </source>
</reference>
<keyword evidence="4" id="KW-1185">Reference proteome</keyword>
<proteinExistence type="inferred from homology"/>
<comment type="similarity">
    <text evidence="1 2">Belongs to the UPF0178 family.</text>
</comment>
<dbReference type="Proteomes" id="UP001279681">
    <property type="component" value="Unassembled WGS sequence"/>
</dbReference>
<organism evidence="3 4">
    <name type="scientific">Candidatus Cetobacterium colombiensis</name>
    <dbReference type="NCBI Taxonomy" id="3073100"/>
    <lineage>
        <taxon>Bacteria</taxon>
        <taxon>Fusobacteriati</taxon>
        <taxon>Fusobacteriota</taxon>
        <taxon>Fusobacteriia</taxon>
        <taxon>Fusobacteriales</taxon>
        <taxon>Fusobacteriaceae</taxon>
        <taxon>Cetobacterium</taxon>
    </lineage>
</organism>
<evidence type="ECO:0000256" key="1">
    <source>
        <dbReference type="ARBA" id="ARBA00008522"/>
    </source>
</evidence>
<dbReference type="InterPro" id="IPR003791">
    <property type="entry name" value="UPF0178"/>
</dbReference>
<name>A0ABU4W9D1_9FUSO</name>
<dbReference type="HAMAP" id="MF_00489">
    <property type="entry name" value="UPF0178"/>
    <property type="match status" value="1"/>
</dbReference>
<comment type="caution">
    <text evidence="3">The sequence shown here is derived from an EMBL/GenBank/DDBJ whole genome shotgun (WGS) entry which is preliminary data.</text>
</comment>